<evidence type="ECO:0000259" key="2">
    <source>
        <dbReference type="PROSITE" id="PS51677"/>
    </source>
</evidence>
<dbReference type="InterPro" id="IPR050248">
    <property type="entry name" value="Polysacc_deacetylase_ArnD"/>
</dbReference>
<dbReference type="SUPFAM" id="SSF88713">
    <property type="entry name" value="Glycoside hydrolase/deacetylase"/>
    <property type="match status" value="1"/>
</dbReference>
<sequence length="449" mass="50961">MFIYDAARKINSYRKIRKKSIAGQHLSPVRRIERTAPLKGVRYVAMTFDDGPCAVAPSPWDSSTDQRKLTEVILDALNKYNARATFNVIGTTEDNYPDKRGSLNSFSWGGLRFDHYPDFQKDSLAGVKNQLGLASRMIAEGHELSNHGYRHILFGPMRLVYRQREYFKKLQEVIDDLWKLHSLVLKELNYTIRLARPPHYIDKIPDNHSAYDAFSHMGYQYIAASYDGGGWKATCGSYQKDVEDMVRPLEEALLRDPSCLNGQIIFHKDGCNMSKQTPVAHSLEKQLKLLSEAGYKVLTASELIALSPFEDIDDSDPVFESARYLAGRGFCIGYRNNTFQADRVLTKGELAIMLTPHNVSGHVKGSAEWALLQPWFKVFLDSKHRFNPDEPVSAKEFESFLDKACEGKNISWSRNDNKGLGMGAINPARLRRRDVIDALCLIDKQNSIK</sequence>
<organism evidence="3 4">
    <name type="scientific">Anaerobacterium chartisolvens</name>
    <dbReference type="NCBI Taxonomy" id="1297424"/>
    <lineage>
        <taxon>Bacteria</taxon>
        <taxon>Bacillati</taxon>
        <taxon>Bacillota</taxon>
        <taxon>Clostridia</taxon>
        <taxon>Eubacteriales</taxon>
        <taxon>Oscillospiraceae</taxon>
        <taxon>Anaerobacterium</taxon>
    </lineage>
</organism>
<dbReference type="PROSITE" id="PS51677">
    <property type="entry name" value="NODB"/>
    <property type="match status" value="1"/>
</dbReference>
<dbReference type="Pfam" id="PF00395">
    <property type="entry name" value="SLH"/>
    <property type="match status" value="1"/>
</dbReference>
<accession>A0A369AT19</accession>
<evidence type="ECO:0000256" key="1">
    <source>
        <dbReference type="ARBA" id="ARBA00022737"/>
    </source>
</evidence>
<dbReference type="InterPro" id="IPR011330">
    <property type="entry name" value="Glyco_hydro/deAcase_b/a-brl"/>
</dbReference>
<name>A0A369AT19_9FIRM</name>
<evidence type="ECO:0000313" key="3">
    <source>
        <dbReference type="EMBL" id="RCX12381.1"/>
    </source>
</evidence>
<dbReference type="GO" id="GO:0005975">
    <property type="term" value="P:carbohydrate metabolic process"/>
    <property type="evidence" value="ECO:0007669"/>
    <property type="project" value="InterPro"/>
</dbReference>
<dbReference type="Gene3D" id="3.20.20.370">
    <property type="entry name" value="Glycoside hydrolase/deacetylase"/>
    <property type="match status" value="1"/>
</dbReference>
<keyword evidence="4" id="KW-1185">Reference proteome</keyword>
<feature type="domain" description="NodB homology" evidence="2">
    <location>
        <begin position="42"/>
        <end position="298"/>
    </location>
</feature>
<gene>
    <name evidence="3" type="ORF">DFR58_12270</name>
</gene>
<dbReference type="InterPro" id="IPR002509">
    <property type="entry name" value="NODB_dom"/>
</dbReference>
<proteinExistence type="predicted"/>
<dbReference type="Proteomes" id="UP000253034">
    <property type="component" value="Unassembled WGS sequence"/>
</dbReference>
<keyword evidence="1" id="KW-0677">Repeat</keyword>
<dbReference type="Pfam" id="PF01522">
    <property type="entry name" value="Polysacc_deac_1"/>
    <property type="match status" value="1"/>
</dbReference>
<dbReference type="GO" id="GO:0016810">
    <property type="term" value="F:hydrolase activity, acting on carbon-nitrogen (but not peptide) bonds"/>
    <property type="evidence" value="ECO:0007669"/>
    <property type="project" value="InterPro"/>
</dbReference>
<dbReference type="InterPro" id="IPR001119">
    <property type="entry name" value="SLH_dom"/>
</dbReference>
<comment type="caution">
    <text evidence="3">The sequence shown here is derived from an EMBL/GenBank/DDBJ whole genome shotgun (WGS) entry which is preliminary data.</text>
</comment>
<dbReference type="RefSeq" id="WP_170138197.1">
    <property type="nucleotide sequence ID" value="NZ_QPJT01000022.1"/>
</dbReference>
<dbReference type="EMBL" id="QPJT01000022">
    <property type="protein sequence ID" value="RCX12381.1"/>
    <property type="molecule type" value="Genomic_DNA"/>
</dbReference>
<dbReference type="AlphaFoldDB" id="A0A369AT19"/>
<protein>
    <submittedName>
        <fullName evidence="3">Peptidoglycan/xylan/chitin deacetylase (PgdA/CDA1 family)</fullName>
    </submittedName>
</protein>
<dbReference type="PANTHER" id="PTHR10587">
    <property type="entry name" value="GLYCOSYL TRANSFERASE-RELATED"/>
    <property type="match status" value="1"/>
</dbReference>
<evidence type="ECO:0000313" key="4">
    <source>
        <dbReference type="Proteomes" id="UP000253034"/>
    </source>
</evidence>
<reference evidence="3 4" key="1">
    <citation type="submission" date="2018-07" db="EMBL/GenBank/DDBJ databases">
        <title>Genomic Encyclopedia of Type Strains, Phase IV (KMG-IV): sequencing the most valuable type-strain genomes for metagenomic binning, comparative biology and taxonomic classification.</title>
        <authorList>
            <person name="Goeker M."/>
        </authorList>
    </citation>
    <scope>NUCLEOTIDE SEQUENCE [LARGE SCALE GENOMIC DNA]</scope>
    <source>
        <strain evidence="3 4">DSM 27016</strain>
    </source>
</reference>